<evidence type="ECO:0000313" key="2">
    <source>
        <dbReference type="EMBL" id="MVO88173.1"/>
    </source>
</evidence>
<dbReference type="AlphaFoldDB" id="A0A6L6X2X1"/>
<name>A0A6L6X2X1_9ACTN</name>
<reference evidence="2 3" key="1">
    <citation type="submission" date="2019-11" db="EMBL/GenBank/DDBJ databases">
        <title>Streptomyces typhae sp. nov., a novel endophytic actinomycete isolated from the root of cattail pollen (Typha angustifolia L.).</title>
        <authorList>
            <person name="Peng C."/>
        </authorList>
    </citation>
    <scope>NUCLEOTIDE SEQUENCE [LARGE SCALE GENOMIC DNA]</scope>
    <source>
        <strain evidence="3">p1417</strain>
    </source>
</reference>
<dbReference type="RefSeq" id="WP_157167652.1">
    <property type="nucleotide sequence ID" value="NZ_WPNZ01000015.1"/>
</dbReference>
<evidence type="ECO:0000313" key="3">
    <source>
        <dbReference type="Proteomes" id="UP000483802"/>
    </source>
</evidence>
<dbReference type="EMBL" id="WPNZ01000015">
    <property type="protein sequence ID" value="MVO88173.1"/>
    <property type="molecule type" value="Genomic_DNA"/>
</dbReference>
<keyword evidence="3" id="KW-1185">Reference proteome</keyword>
<dbReference type="Proteomes" id="UP000483802">
    <property type="component" value="Unassembled WGS sequence"/>
</dbReference>
<organism evidence="2 3">
    <name type="scientific">Streptomyces typhae</name>
    <dbReference type="NCBI Taxonomy" id="2681492"/>
    <lineage>
        <taxon>Bacteria</taxon>
        <taxon>Bacillati</taxon>
        <taxon>Actinomycetota</taxon>
        <taxon>Actinomycetes</taxon>
        <taxon>Kitasatosporales</taxon>
        <taxon>Streptomycetaceae</taxon>
        <taxon>Streptomyces</taxon>
    </lineage>
</organism>
<feature type="region of interest" description="Disordered" evidence="1">
    <location>
        <begin position="1"/>
        <end position="21"/>
    </location>
</feature>
<proteinExistence type="predicted"/>
<gene>
    <name evidence="2" type="ORF">GPA10_26295</name>
</gene>
<protein>
    <submittedName>
        <fullName evidence="2">Uncharacterized protein</fullName>
    </submittedName>
</protein>
<sequence length="71" mass="7335">MILPILDGLRRDSDAGQGRSAAPRILDASTFHDHVGIPTDVSTGVPTDAPAGGLDAAEAARAVTLMRPESR</sequence>
<evidence type="ECO:0000256" key="1">
    <source>
        <dbReference type="SAM" id="MobiDB-lite"/>
    </source>
</evidence>
<accession>A0A6L6X2X1</accession>
<comment type="caution">
    <text evidence="2">The sequence shown here is derived from an EMBL/GenBank/DDBJ whole genome shotgun (WGS) entry which is preliminary data.</text>
</comment>